<dbReference type="InterPro" id="IPR011852">
    <property type="entry name" value="TRAP_TAXI"/>
</dbReference>
<name>A0A7L5C145_9RHOB</name>
<accession>A0A7L5C145</accession>
<feature type="chain" id="PRO_5029711992" evidence="1">
    <location>
        <begin position="31"/>
        <end position="343"/>
    </location>
</feature>
<evidence type="ECO:0000313" key="2">
    <source>
        <dbReference type="EMBL" id="QIE56196.1"/>
    </source>
</evidence>
<reference evidence="2 3" key="1">
    <citation type="submission" date="2020-02" db="EMBL/GenBank/DDBJ databases">
        <title>complete genome sequence of Rhodobacteraceae bacterium.</title>
        <authorList>
            <person name="Park J."/>
            <person name="Kim Y.-S."/>
            <person name="Kim K.-H."/>
        </authorList>
    </citation>
    <scope>NUCLEOTIDE SEQUENCE [LARGE SCALE GENOMIC DNA]</scope>
    <source>
        <strain evidence="2 3">RR4-56</strain>
    </source>
</reference>
<dbReference type="RefSeq" id="WP_165099109.1">
    <property type="nucleotide sequence ID" value="NZ_CP049056.1"/>
</dbReference>
<keyword evidence="3" id="KW-1185">Reference proteome</keyword>
<dbReference type="PANTHER" id="PTHR42941:SF1">
    <property type="entry name" value="SLL1037 PROTEIN"/>
    <property type="match status" value="1"/>
</dbReference>
<proteinExistence type="predicted"/>
<dbReference type="Gene3D" id="3.40.190.10">
    <property type="entry name" value="Periplasmic binding protein-like II"/>
    <property type="match status" value="2"/>
</dbReference>
<dbReference type="Pfam" id="PF16868">
    <property type="entry name" value="NMT1_3"/>
    <property type="match status" value="1"/>
</dbReference>
<evidence type="ECO:0000256" key="1">
    <source>
        <dbReference type="SAM" id="SignalP"/>
    </source>
</evidence>
<dbReference type="Proteomes" id="UP000503336">
    <property type="component" value="Chromosome"/>
</dbReference>
<sequence>MKAMITPRAGRRALALSALIAVGLSGGASAQTKEIGFRCAPFGSIMYTVGNAIQDLTQKRHATLRVTNAEGPGSTAITVNLMSGGEWVNTIGCTSLLDYTYAEQGVEPFFSEAHPEIRTDVKVLFNGFYGAIGVLTTDPAIESATDLDGRSLALGRRAQAHWGGLPALFLEKGMPEVDPDMEFMGTAPSHEALVENRTEAIISQIVMSPDGAKAFKPGVVSQLFASGRDIYLVGFPNEAFQKAEEGGMRFRPIAVSGDQIPEAAGDRSVNWIFAPAAISVHKDFSEEDAYELTKFMIENADALPDYAATLSVVASGEGLLGDWQADDLHPGALRAYREAGLIE</sequence>
<organism evidence="2 3">
    <name type="scientific">Pikeienuella piscinae</name>
    <dbReference type="NCBI Taxonomy" id="2748098"/>
    <lineage>
        <taxon>Bacteria</taxon>
        <taxon>Pseudomonadati</taxon>
        <taxon>Pseudomonadota</taxon>
        <taxon>Alphaproteobacteria</taxon>
        <taxon>Rhodobacterales</taxon>
        <taxon>Paracoccaceae</taxon>
        <taxon>Pikeienuella</taxon>
    </lineage>
</organism>
<dbReference type="SUPFAM" id="SSF53850">
    <property type="entry name" value="Periplasmic binding protein-like II"/>
    <property type="match status" value="1"/>
</dbReference>
<keyword evidence="1" id="KW-0732">Signal</keyword>
<dbReference type="AlphaFoldDB" id="A0A7L5C145"/>
<dbReference type="PANTHER" id="PTHR42941">
    <property type="entry name" value="SLL1037 PROTEIN"/>
    <property type="match status" value="1"/>
</dbReference>
<feature type="signal peptide" evidence="1">
    <location>
        <begin position="1"/>
        <end position="30"/>
    </location>
</feature>
<evidence type="ECO:0000313" key="3">
    <source>
        <dbReference type="Proteomes" id="UP000503336"/>
    </source>
</evidence>
<dbReference type="KEGG" id="hdh:G5B40_12440"/>
<dbReference type="NCBIfam" id="TIGR02122">
    <property type="entry name" value="TRAP_TAXI"/>
    <property type="match status" value="1"/>
</dbReference>
<protein>
    <submittedName>
        <fullName evidence="2">TAXI family TRAP transporter solute-binding subunit</fullName>
    </submittedName>
</protein>
<dbReference type="EMBL" id="CP049056">
    <property type="protein sequence ID" value="QIE56196.1"/>
    <property type="molecule type" value="Genomic_DNA"/>
</dbReference>
<gene>
    <name evidence="2" type="ORF">G5B40_12440</name>
</gene>